<sequence>METTHDRSHQNSQMLRAPRIATLPLPSVAYSEETPHSILTYEDPALVNYDLRRHPSDARPRYPRLVRLTWCYESAMHPAVSTLTLTCGILPQLIVVTPSHSGFEFVIVQDVLLAVHEAYQVTVNEHHGPTATDSDPSFLREHSTVLTRHMWGGISEQSGPGQWRVHIE</sequence>
<organism evidence="2 3">
    <name type="scientific">Amanita muscaria (strain Koide BX008)</name>
    <dbReference type="NCBI Taxonomy" id="946122"/>
    <lineage>
        <taxon>Eukaryota</taxon>
        <taxon>Fungi</taxon>
        <taxon>Dikarya</taxon>
        <taxon>Basidiomycota</taxon>
        <taxon>Agaricomycotina</taxon>
        <taxon>Agaricomycetes</taxon>
        <taxon>Agaricomycetidae</taxon>
        <taxon>Agaricales</taxon>
        <taxon>Pluteineae</taxon>
        <taxon>Amanitaceae</taxon>
        <taxon>Amanita</taxon>
    </lineage>
</organism>
<dbReference type="InParanoid" id="A0A0C2SY93"/>
<dbReference type="HOGENOM" id="CLU_121998_0_0_1"/>
<gene>
    <name evidence="2" type="ORF">M378DRAFT_278308</name>
</gene>
<keyword evidence="3" id="KW-1185">Reference proteome</keyword>
<dbReference type="EMBL" id="KN818322">
    <property type="protein sequence ID" value="KIL59104.1"/>
    <property type="molecule type" value="Genomic_DNA"/>
</dbReference>
<evidence type="ECO:0000259" key="1">
    <source>
        <dbReference type="Pfam" id="PF20415"/>
    </source>
</evidence>
<evidence type="ECO:0000313" key="3">
    <source>
        <dbReference type="Proteomes" id="UP000054549"/>
    </source>
</evidence>
<proteinExistence type="predicted"/>
<protein>
    <recommendedName>
        <fullName evidence="1">DUF6699 domain-containing protein</fullName>
    </recommendedName>
</protein>
<dbReference type="InterPro" id="IPR046522">
    <property type="entry name" value="DUF6699"/>
</dbReference>
<dbReference type="Pfam" id="PF20415">
    <property type="entry name" value="DUF6699"/>
    <property type="match status" value="1"/>
</dbReference>
<name>A0A0C2SY93_AMAMK</name>
<evidence type="ECO:0000313" key="2">
    <source>
        <dbReference type="EMBL" id="KIL59104.1"/>
    </source>
</evidence>
<feature type="domain" description="DUF6699" evidence="1">
    <location>
        <begin position="48"/>
        <end position="127"/>
    </location>
</feature>
<dbReference type="Proteomes" id="UP000054549">
    <property type="component" value="Unassembled WGS sequence"/>
</dbReference>
<dbReference type="AlphaFoldDB" id="A0A0C2SY93"/>
<accession>A0A0C2SY93</accession>
<reference evidence="2 3" key="1">
    <citation type="submission" date="2014-04" db="EMBL/GenBank/DDBJ databases">
        <title>Evolutionary Origins and Diversification of the Mycorrhizal Mutualists.</title>
        <authorList>
            <consortium name="DOE Joint Genome Institute"/>
            <consortium name="Mycorrhizal Genomics Consortium"/>
            <person name="Kohler A."/>
            <person name="Kuo A."/>
            <person name="Nagy L.G."/>
            <person name="Floudas D."/>
            <person name="Copeland A."/>
            <person name="Barry K.W."/>
            <person name="Cichocki N."/>
            <person name="Veneault-Fourrey C."/>
            <person name="LaButti K."/>
            <person name="Lindquist E.A."/>
            <person name="Lipzen A."/>
            <person name="Lundell T."/>
            <person name="Morin E."/>
            <person name="Murat C."/>
            <person name="Riley R."/>
            <person name="Ohm R."/>
            <person name="Sun H."/>
            <person name="Tunlid A."/>
            <person name="Henrissat B."/>
            <person name="Grigoriev I.V."/>
            <person name="Hibbett D.S."/>
            <person name="Martin F."/>
        </authorList>
    </citation>
    <scope>NUCLEOTIDE SEQUENCE [LARGE SCALE GENOMIC DNA]</scope>
    <source>
        <strain evidence="2 3">Koide BX008</strain>
    </source>
</reference>